<dbReference type="InterPro" id="IPR036249">
    <property type="entry name" value="Thioredoxin-like_sf"/>
</dbReference>
<protein>
    <recommendedName>
        <fullName evidence="2">DUF1223 domain-containing protein</fullName>
    </recommendedName>
</protein>
<dbReference type="EMBL" id="UOEE01000303">
    <property type="protein sequence ID" value="VAW00771.1"/>
    <property type="molecule type" value="Genomic_DNA"/>
</dbReference>
<evidence type="ECO:0008006" key="2">
    <source>
        <dbReference type="Google" id="ProtNLM"/>
    </source>
</evidence>
<dbReference type="Pfam" id="PF06764">
    <property type="entry name" value="DUF1223"/>
    <property type="match status" value="1"/>
</dbReference>
<dbReference type="PANTHER" id="PTHR36057:SF1">
    <property type="entry name" value="LIPOPROTEIN LIPID ATTACHMENT SITE-LIKE PROTEIN, PUTATIVE (DUF1223)-RELATED"/>
    <property type="match status" value="1"/>
</dbReference>
<organism evidence="1">
    <name type="scientific">hydrothermal vent metagenome</name>
    <dbReference type="NCBI Taxonomy" id="652676"/>
    <lineage>
        <taxon>unclassified sequences</taxon>
        <taxon>metagenomes</taxon>
        <taxon>ecological metagenomes</taxon>
    </lineage>
</organism>
<dbReference type="PANTHER" id="PTHR36057">
    <property type="match status" value="1"/>
</dbReference>
<sequence length="241" mass="26198">MRRLLFLLPILALLNLVGMRADGEVAASATHPVLVELFTSQGCVNCPKANRLLAELASDPNVIALSLAVDYWDYLGWKDTFAMSDFTRRQRAYGKHLQARRPYTPQIIVDGKVLIKGINQSKIRKTIKRLSGKSATGPQISLTNIGDQMRLEISEGTAPKEGAVILIADYIPGVQKIKIAAGENKGKELDQVNMVTKLRPIGIWNGEAMTINIPAITDGSCIAILQENGPGRVLAVTRLAG</sequence>
<reference evidence="1" key="1">
    <citation type="submission" date="2018-06" db="EMBL/GenBank/DDBJ databases">
        <authorList>
            <person name="Zhirakovskaya E."/>
        </authorList>
    </citation>
    <scope>NUCLEOTIDE SEQUENCE</scope>
</reference>
<proteinExistence type="predicted"/>
<accession>A0A3B0S417</accession>
<dbReference type="SUPFAM" id="SSF52833">
    <property type="entry name" value="Thioredoxin-like"/>
    <property type="match status" value="1"/>
</dbReference>
<dbReference type="InterPro" id="IPR010634">
    <property type="entry name" value="DUF1223"/>
</dbReference>
<evidence type="ECO:0000313" key="1">
    <source>
        <dbReference type="EMBL" id="VAW00771.1"/>
    </source>
</evidence>
<dbReference type="AlphaFoldDB" id="A0A3B0S417"/>
<name>A0A3B0S417_9ZZZZ</name>
<dbReference type="Gene3D" id="3.40.30.10">
    <property type="entry name" value="Glutaredoxin"/>
    <property type="match status" value="1"/>
</dbReference>
<gene>
    <name evidence="1" type="ORF">MNBD_ALPHA06-246</name>
</gene>